<organism evidence="7 8">
    <name type="scientific">Thorsellia kenyensis</name>
    <dbReference type="NCBI Taxonomy" id="1549888"/>
    <lineage>
        <taxon>Bacteria</taxon>
        <taxon>Pseudomonadati</taxon>
        <taxon>Pseudomonadota</taxon>
        <taxon>Gammaproteobacteria</taxon>
        <taxon>Enterobacterales</taxon>
        <taxon>Thorselliaceae</taxon>
        <taxon>Thorsellia</taxon>
    </lineage>
</organism>
<evidence type="ECO:0000256" key="6">
    <source>
        <dbReference type="SAM" id="Phobius"/>
    </source>
</evidence>
<evidence type="ECO:0000256" key="3">
    <source>
        <dbReference type="ARBA" id="ARBA00022692"/>
    </source>
</evidence>
<evidence type="ECO:0000256" key="1">
    <source>
        <dbReference type="ARBA" id="ARBA00004651"/>
    </source>
</evidence>
<feature type="transmembrane region" description="Helical" evidence="6">
    <location>
        <begin position="273"/>
        <end position="292"/>
    </location>
</feature>
<evidence type="ECO:0000313" key="7">
    <source>
        <dbReference type="EMBL" id="MFC0180170.1"/>
    </source>
</evidence>
<sequence length="392" mass="41703">MNSTQASQPLNYGMALLTAIVLFAAIAPGILMTAPAVASQVASEWGLSESQIGDLFFVELGAMSLATLPAYLWLSRVNWHVAGYIAAALFIAGNIASAFIQEFHLILIVRFLASLGGGSLMILSITCAANAPNPSRVYSWWLLGQLAFGTIGLLIFPPLFEKFGIKAIYFSLAATMAIAIPLIKSFPIKPFNVTVQTVKEVSHVSLFKKILAILGVLSFYICISSVWTFIGNIGVEAGLNSKDIGVILSISTGAGIVGAIVAGLLSINKARQLMLLIGYGLLLGAILLLLGAPDTLRFIIAAVAFKFTWSFVCPFMLAQIADLDTSGKLMNSSNLVIGGGLAIGPMISGRILQNMGMNSLLIWSLVCSVISLYLIIIIAKKSKIYTLNEAYS</sequence>
<feature type="transmembrane region" description="Helical" evidence="6">
    <location>
        <begin position="298"/>
        <end position="317"/>
    </location>
</feature>
<keyword evidence="5 6" id="KW-0472">Membrane</keyword>
<dbReference type="Gene3D" id="1.20.1250.20">
    <property type="entry name" value="MFS general substrate transporter like domains"/>
    <property type="match status" value="2"/>
</dbReference>
<dbReference type="SUPFAM" id="SSF103473">
    <property type="entry name" value="MFS general substrate transporter"/>
    <property type="match status" value="1"/>
</dbReference>
<dbReference type="PANTHER" id="PTHR43124">
    <property type="entry name" value="PURINE EFFLUX PUMP PBUE"/>
    <property type="match status" value="1"/>
</dbReference>
<gene>
    <name evidence="7" type="ORF">ACFFIT_08760</name>
</gene>
<dbReference type="RefSeq" id="WP_385877281.1">
    <property type="nucleotide sequence ID" value="NZ_JBHLXE010000094.1"/>
</dbReference>
<keyword evidence="2" id="KW-1003">Cell membrane</keyword>
<accession>A0ABV6CB06</accession>
<evidence type="ECO:0000256" key="5">
    <source>
        <dbReference type="ARBA" id="ARBA00023136"/>
    </source>
</evidence>
<keyword evidence="8" id="KW-1185">Reference proteome</keyword>
<dbReference type="Proteomes" id="UP001589758">
    <property type="component" value="Unassembled WGS sequence"/>
</dbReference>
<protein>
    <submittedName>
        <fullName evidence="7">MFS transporter</fullName>
    </submittedName>
</protein>
<feature type="transmembrane region" description="Helical" evidence="6">
    <location>
        <begin position="329"/>
        <end position="348"/>
    </location>
</feature>
<feature type="transmembrane region" description="Helical" evidence="6">
    <location>
        <begin position="81"/>
        <end position="100"/>
    </location>
</feature>
<name>A0ABV6CB06_9GAMM</name>
<keyword evidence="4 6" id="KW-1133">Transmembrane helix</keyword>
<reference evidence="7 8" key="1">
    <citation type="submission" date="2024-09" db="EMBL/GenBank/DDBJ databases">
        <authorList>
            <person name="Sun Q."/>
            <person name="Mori K."/>
        </authorList>
    </citation>
    <scope>NUCLEOTIDE SEQUENCE [LARGE SCALE GENOMIC DNA]</scope>
    <source>
        <strain evidence="7 8">CCM 8545</strain>
    </source>
</reference>
<evidence type="ECO:0000256" key="2">
    <source>
        <dbReference type="ARBA" id="ARBA00022475"/>
    </source>
</evidence>
<dbReference type="InterPro" id="IPR036259">
    <property type="entry name" value="MFS_trans_sf"/>
</dbReference>
<feature type="transmembrane region" description="Helical" evidence="6">
    <location>
        <begin position="360"/>
        <end position="379"/>
    </location>
</feature>
<evidence type="ECO:0000313" key="8">
    <source>
        <dbReference type="Proteomes" id="UP001589758"/>
    </source>
</evidence>
<dbReference type="EMBL" id="JBHLXE010000094">
    <property type="protein sequence ID" value="MFC0180170.1"/>
    <property type="molecule type" value="Genomic_DNA"/>
</dbReference>
<feature type="transmembrane region" description="Helical" evidence="6">
    <location>
        <begin position="106"/>
        <end position="125"/>
    </location>
</feature>
<dbReference type="Pfam" id="PF07690">
    <property type="entry name" value="MFS_1"/>
    <property type="match status" value="1"/>
</dbReference>
<comment type="caution">
    <text evidence="7">The sequence shown here is derived from an EMBL/GenBank/DDBJ whole genome shotgun (WGS) entry which is preliminary data.</text>
</comment>
<feature type="transmembrane region" description="Helical" evidence="6">
    <location>
        <begin position="137"/>
        <end position="157"/>
    </location>
</feature>
<dbReference type="PANTHER" id="PTHR43124:SF10">
    <property type="entry name" value="PURINE EFFLUX PUMP PBUE"/>
    <property type="match status" value="1"/>
</dbReference>
<feature type="transmembrane region" description="Helical" evidence="6">
    <location>
        <begin position="244"/>
        <end position="266"/>
    </location>
</feature>
<dbReference type="InterPro" id="IPR011701">
    <property type="entry name" value="MFS"/>
</dbReference>
<evidence type="ECO:0000256" key="4">
    <source>
        <dbReference type="ARBA" id="ARBA00022989"/>
    </source>
</evidence>
<feature type="transmembrane region" description="Helical" evidence="6">
    <location>
        <begin position="163"/>
        <end position="183"/>
    </location>
</feature>
<dbReference type="InterPro" id="IPR050189">
    <property type="entry name" value="MFS_Efflux_Transporters"/>
</dbReference>
<proteinExistence type="predicted"/>
<comment type="subcellular location">
    <subcellularLocation>
        <location evidence="1">Cell membrane</location>
        <topology evidence="1">Multi-pass membrane protein</topology>
    </subcellularLocation>
</comment>
<feature type="transmembrane region" description="Helical" evidence="6">
    <location>
        <begin position="210"/>
        <end position="232"/>
    </location>
</feature>
<keyword evidence="3 6" id="KW-0812">Transmembrane</keyword>